<dbReference type="EMBL" id="BAUT01000090">
    <property type="protein sequence ID" value="GAE28238.1"/>
    <property type="molecule type" value="Genomic_DNA"/>
</dbReference>
<sequence length="300" mass="34750">MKKWLKIIIFYWLPVLFVAAMIFTASSQSYEQQDIRPYISYATDLDKMKDMYEQIKMEHVQHRLYVEENGFRNTLQVIAEKWQVLAFLVATLLLVSVIAGASLLILRIRKKGIKRVGKELGVMTMLVLFSGFLVMFGILSAFRVEDFLFFIKEQLLQGRAQGWLQDLRFTYAGNEISVERLGPERFIEFLMRKAAHFGFFFALGFLTFRALWASGCKKRIGYVVSLIFVLLYAISDEIHQAFTPNRTPLVEDVILDFAGGLTGVTLALLIYWILTVKKSKKPKQEQPTHTTRLERRRHSS</sequence>
<dbReference type="NCBIfam" id="NF037970">
    <property type="entry name" value="vanZ_1"/>
    <property type="match status" value="1"/>
</dbReference>
<dbReference type="AlphaFoldDB" id="W4Q979"/>
<feature type="transmembrane region" description="Helical" evidence="1">
    <location>
        <begin position="194"/>
        <end position="212"/>
    </location>
</feature>
<accession>W4Q979</accession>
<keyword evidence="1" id="KW-1133">Transmembrane helix</keyword>
<keyword evidence="4" id="KW-1185">Reference proteome</keyword>
<organism evidence="3 4">
    <name type="scientific">Halalkalibacter wakoensis JCM 9140</name>
    <dbReference type="NCBI Taxonomy" id="1236970"/>
    <lineage>
        <taxon>Bacteria</taxon>
        <taxon>Bacillati</taxon>
        <taxon>Bacillota</taxon>
        <taxon>Bacilli</taxon>
        <taxon>Bacillales</taxon>
        <taxon>Bacillaceae</taxon>
        <taxon>Halalkalibacter</taxon>
    </lineage>
</organism>
<evidence type="ECO:0000313" key="4">
    <source>
        <dbReference type="Proteomes" id="UP000018890"/>
    </source>
</evidence>
<evidence type="ECO:0000313" key="3">
    <source>
        <dbReference type="EMBL" id="GAE28238.1"/>
    </source>
</evidence>
<feature type="transmembrane region" description="Helical" evidence="1">
    <location>
        <begin position="120"/>
        <end position="142"/>
    </location>
</feature>
<evidence type="ECO:0000259" key="2">
    <source>
        <dbReference type="Pfam" id="PF04892"/>
    </source>
</evidence>
<reference evidence="3" key="1">
    <citation type="journal article" date="2014" name="Genome Announc.">
        <title>Draft Genome Sequences of Three Alkaliphilic Bacillus Strains, Bacillus wakoensis JCM 9140T, Bacillus akibai JCM 9157T, and Bacillus hemicellulosilyticus JCM 9152T.</title>
        <authorList>
            <person name="Yuki M."/>
            <person name="Oshima K."/>
            <person name="Suda W."/>
            <person name="Oshida Y."/>
            <person name="Kitamura K."/>
            <person name="Iida T."/>
            <person name="Hattori M."/>
            <person name="Ohkuma M."/>
        </authorList>
    </citation>
    <scope>NUCLEOTIDE SEQUENCE [LARGE SCALE GENOMIC DNA]</scope>
    <source>
        <strain evidence="3">JCM 9140</strain>
    </source>
</reference>
<protein>
    <recommendedName>
        <fullName evidence="2">VanZ-like domain-containing protein</fullName>
    </recommendedName>
</protein>
<keyword evidence="1" id="KW-0472">Membrane</keyword>
<dbReference type="OrthoDB" id="291892at2"/>
<dbReference type="RefSeq" id="WP_052002409.1">
    <property type="nucleotide sequence ID" value="NZ_BAUT01000090.1"/>
</dbReference>
<dbReference type="STRING" id="1236970.JCM9140_4450"/>
<keyword evidence="1" id="KW-0812">Transmembrane</keyword>
<gene>
    <name evidence="3" type="ORF">JCM9140_4450</name>
</gene>
<name>W4Q979_9BACI</name>
<feature type="transmembrane region" description="Helical" evidence="1">
    <location>
        <begin position="219"/>
        <end position="234"/>
    </location>
</feature>
<dbReference type="InterPro" id="IPR006976">
    <property type="entry name" value="VanZ-like"/>
</dbReference>
<feature type="transmembrane region" description="Helical" evidence="1">
    <location>
        <begin position="84"/>
        <end position="108"/>
    </location>
</feature>
<feature type="domain" description="VanZ-like" evidence="2">
    <location>
        <begin position="183"/>
        <end position="270"/>
    </location>
</feature>
<proteinExistence type="predicted"/>
<evidence type="ECO:0000256" key="1">
    <source>
        <dbReference type="SAM" id="Phobius"/>
    </source>
</evidence>
<comment type="caution">
    <text evidence="3">The sequence shown here is derived from an EMBL/GenBank/DDBJ whole genome shotgun (WGS) entry which is preliminary data.</text>
</comment>
<dbReference type="Proteomes" id="UP000018890">
    <property type="component" value="Unassembled WGS sequence"/>
</dbReference>
<feature type="transmembrane region" description="Helical" evidence="1">
    <location>
        <begin position="254"/>
        <end position="274"/>
    </location>
</feature>
<dbReference type="Pfam" id="PF04892">
    <property type="entry name" value="VanZ"/>
    <property type="match status" value="1"/>
</dbReference>